<dbReference type="EMBL" id="CM039439">
    <property type="protein sequence ID" value="KAI4296134.1"/>
    <property type="molecule type" value="Genomic_DNA"/>
</dbReference>
<protein>
    <submittedName>
        <fullName evidence="1">Uncharacterized protein</fullName>
    </submittedName>
</protein>
<dbReference type="Proteomes" id="UP000828941">
    <property type="component" value="Chromosome 14"/>
</dbReference>
<sequence length="901" mass="102917">MEKHNQTSQSQLGFQILELPVHILYDILAKLPVWSIFCCRCVCKTFRELITDKYFENLYISRAPTSFVVVAESFFTKPHIFWIDCFSQPPCLNPASSSASRFAAVGDPSSSETFRSGIDQIGYHNDGIKDKFTKWYIRLKGNLKLVNSCNGFLCLHQYSDKKMCRLYCLCNPILGEFVMLPPPPISSHKYLGFSAFGYDPKSKKYKILQLVQKLDKVVGELYTLGERSWRVIEEIAASAKPKANSSFHPSVNGALHWVTDSSKSSELIYSFDLHTDEFKPVAPPSHLDVKKISWSSVGVLEGCLCLCYVSEGALFEAWLMKEYGTKKSWTRKFTIDINSYCGLKIEDKHRPIGFTSDGDMWLKCESDSCFMVSYSPKSAAFKVIDTGAIPRFNATPHVLSFVSLKEIVDFRTTGLKLEINKPESIRRHFERQGIRSHAYRPICGNMDEIRRMYAEVQSKPIPLSHDIIERVCPFYRRWSAMYGKTFLYWMGSKPRIITSDPDIIKDVLLNKDGSFEKVDPNPLTKLFYGKGILFAKGEQWATHRRIANQAFKIERIKSWIPEIVESTLVMLGKWEEVEGRDRNEFEIDVYSSLHDLAADIISVTSFGSSFQEGKRIFSLLEQQCHLASQANRSFYIPGSRFLPTKNNRERKRLQKETCESIRVLIEDSNKSQKSLGNLLSLLMSSHKSPSNTEERLGSDEIIDNCRNFYFAGKETTANSMCWALLLLGLNQEWQTKAREEVIRVIGNSSNPPTAETLNDLKLVNLIIQETLRLYPLTTALVRQASKRTKVGNIDIPAGTQFYLSQISVHHDTKIWGEDALEFNPIRFTEPRKLQASFFPFGLGPNFCVGQNLAMVEMRVVLAMILQRYAFVVSPTYAHAPMLLMSLRPQYGLQLEFRRLSK</sequence>
<evidence type="ECO:0000313" key="1">
    <source>
        <dbReference type="EMBL" id="KAI4296134.1"/>
    </source>
</evidence>
<gene>
    <name evidence="1" type="ORF">L6164_036117</name>
</gene>
<organism evidence="1 2">
    <name type="scientific">Bauhinia variegata</name>
    <name type="common">Purple orchid tree</name>
    <name type="synonym">Phanera variegata</name>
    <dbReference type="NCBI Taxonomy" id="167791"/>
    <lineage>
        <taxon>Eukaryota</taxon>
        <taxon>Viridiplantae</taxon>
        <taxon>Streptophyta</taxon>
        <taxon>Embryophyta</taxon>
        <taxon>Tracheophyta</taxon>
        <taxon>Spermatophyta</taxon>
        <taxon>Magnoliopsida</taxon>
        <taxon>eudicotyledons</taxon>
        <taxon>Gunneridae</taxon>
        <taxon>Pentapetalae</taxon>
        <taxon>rosids</taxon>
        <taxon>fabids</taxon>
        <taxon>Fabales</taxon>
        <taxon>Fabaceae</taxon>
        <taxon>Cercidoideae</taxon>
        <taxon>Cercideae</taxon>
        <taxon>Bauhiniinae</taxon>
        <taxon>Bauhinia</taxon>
    </lineage>
</organism>
<keyword evidence="2" id="KW-1185">Reference proteome</keyword>
<comment type="caution">
    <text evidence="1">The sequence shown here is derived from an EMBL/GenBank/DDBJ whole genome shotgun (WGS) entry which is preliminary data.</text>
</comment>
<proteinExistence type="predicted"/>
<accession>A0ACB9KG51</accession>
<reference evidence="1 2" key="1">
    <citation type="journal article" date="2022" name="DNA Res.">
        <title>Chromosomal-level genome assembly of the orchid tree Bauhinia variegata (Leguminosae; Cercidoideae) supports the allotetraploid origin hypothesis of Bauhinia.</title>
        <authorList>
            <person name="Zhong Y."/>
            <person name="Chen Y."/>
            <person name="Zheng D."/>
            <person name="Pang J."/>
            <person name="Liu Y."/>
            <person name="Luo S."/>
            <person name="Meng S."/>
            <person name="Qian L."/>
            <person name="Wei D."/>
            <person name="Dai S."/>
            <person name="Zhou R."/>
        </authorList>
    </citation>
    <scope>NUCLEOTIDE SEQUENCE [LARGE SCALE GENOMIC DNA]</scope>
    <source>
        <strain evidence="1">BV-YZ2020</strain>
    </source>
</reference>
<name>A0ACB9KG51_BAUVA</name>
<evidence type="ECO:0000313" key="2">
    <source>
        <dbReference type="Proteomes" id="UP000828941"/>
    </source>
</evidence>